<protein>
    <submittedName>
        <fullName evidence="1">Uncharacterized protein</fullName>
    </submittedName>
</protein>
<gene>
    <name evidence="1" type="ORF">GCM10007977_085620</name>
</gene>
<accession>A0A917U9X3</accession>
<dbReference type="Proteomes" id="UP000642070">
    <property type="component" value="Unassembled WGS sequence"/>
</dbReference>
<evidence type="ECO:0000313" key="2">
    <source>
        <dbReference type="Proteomes" id="UP000642070"/>
    </source>
</evidence>
<keyword evidence="2" id="KW-1185">Reference proteome</keyword>
<comment type="caution">
    <text evidence="1">The sequence shown here is derived from an EMBL/GenBank/DDBJ whole genome shotgun (WGS) entry which is preliminary data.</text>
</comment>
<organism evidence="1 2">
    <name type="scientific">Dactylosporangium sucinum</name>
    <dbReference type="NCBI Taxonomy" id="1424081"/>
    <lineage>
        <taxon>Bacteria</taxon>
        <taxon>Bacillati</taxon>
        <taxon>Actinomycetota</taxon>
        <taxon>Actinomycetes</taxon>
        <taxon>Micromonosporales</taxon>
        <taxon>Micromonosporaceae</taxon>
        <taxon>Dactylosporangium</taxon>
    </lineage>
</organism>
<dbReference type="AlphaFoldDB" id="A0A917U9X3"/>
<sequence>MSDDSLLEELGAAIRDAGRVPESFRAAGRAAFAWRNVDAELASLSVEPAAAAGTRAEPAALRAFTFAARELSIEVEVTADALVGQVVPPRPGRIELRTGAGFEQATDVDEVGWFAFRPLPTGMFRLYLHTPDGSQILTEWVTL</sequence>
<proteinExistence type="predicted"/>
<dbReference type="EMBL" id="BMPI01000061">
    <property type="protein sequence ID" value="GGM70673.1"/>
    <property type="molecule type" value="Genomic_DNA"/>
</dbReference>
<name>A0A917U9X3_9ACTN</name>
<reference evidence="1" key="1">
    <citation type="journal article" date="2014" name="Int. J. Syst. Evol. Microbiol.">
        <title>Complete genome sequence of Corynebacterium casei LMG S-19264T (=DSM 44701T), isolated from a smear-ripened cheese.</title>
        <authorList>
            <consortium name="US DOE Joint Genome Institute (JGI-PGF)"/>
            <person name="Walter F."/>
            <person name="Albersmeier A."/>
            <person name="Kalinowski J."/>
            <person name="Ruckert C."/>
        </authorList>
    </citation>
    <scope>NUCLEOTIDE SEQUENCE</scope>
    <source>
        <strain evidence="1">JCM 19831</strain>
    </source>
</reference>
<evidence type="ECO:0000313" key="1">
    <source>
        <dbReference type="EMBL" id="GGM70673.1"/>
    </source>
</evidence>
<reference evidence="1" key="2">
    <citation type="submission" date="2020-09" db="EMBL/GenBank/DDBJ databases">
        <authorList>
            <person name="Sun Q."/>
            <person name="Ohkuma M."/>
        </authorList>
    </citation>
    <scope>NUCLEOTIDE SEQUENCE</scope>
    <source>
        <strain evidence="1">JCM 19831</strain>
    </source>
</reference>
<dbReference type="RefSeq" id="WP_190255806.1">
    <property type="nucleotide sequence ID" value="NZ_BMPI01000061.1"/>
</dbReference>